<reference evidence="2 3" key="1">
    <citation type="submission" date="2017-12" db="EMBL/GenBank/DDBJ databases">
        <title>Sequencing, de novo assembly and annotation of complete genome of a new Thraustochytrid species, strain FCC1311.</title>
        <authorList>
            <person name="Sedici K."/>
            <person name="Godart F."/>
            <person name="Aiese Cigliano R."/>
            <person name="Sanseverino W."/>
            <person name="Barakat M."/>
            <person name="Ortet P."/>
            <person name="Marechal E."/>
            <person name="Cagnac O."/>
            <person name="Amato A."/>
        </authorList>
    </citation>
    <scope>NUCLEOTIDE SEQUENCE [LARGE SCALE GENOMIC DNA]</scope>
</reference>
<feature type="compositionally biased region" description="Basic and acidic residues" evidence="1">
    <location>
        <begin position="97"/>
        <end position="122"/>
    </location>
</feature>
<feature type="region of interest" description="Disordered" evidence="1">
    <location>
        <begin position="1"/>
        <end position="71"/>
    </location>
</feature>
<feature type="region of interest" description="Disordered" evidence="1">
    <location>
        <begin position="176"/>
        <end position="210"/>
    </location>
</feature>
<feature type="region of interest" description="Disordered" evidence="1">
    <location>
        <begin position="97"/>
        <end position="131"/>
    </location>
</feature>
<protein>
    <submittedName>
        <fullName evidence="2">Uncharacterized protein</fullName>
    </submittedName>
</protein>
<proteinExistence type="predicted"/>
<organism evidence="2 3">
    <name type="scientific">Hondaea fermentalgiana</name>
    <dbReference type="NCBI Taxonomy" id="2315210"/>
    <lineage>
        <taxon>Eukaryota</taxon>
        <taxon>Sar</taxon>
        <taxon>Stramenopiles</taxon>
        <taxon>Bigyra</taxon>
        <taxon>Labyrinthulomycetes</taxon>
        <taxon>Thraustochytrida</taxon>
        <taxon>Thraustochytriidae</taxon>
        <taxon>Hondaea</taxon>
    </lineage>
</organism>
<feature type="region of interest" description="Disordered" evidence="1">
    <location>
        <begin position="241"/>
        <end position="281"/>
    </location>
</feature>
<dbReference type="InParanoid" id="A0A2R5G455"/>
<evidence type="ECO:0000256" key="1">
    <source>
        <dbReference type="SAM" id="MobiDB-lite"/>
    </source>
</evidence>
<feature type="compositionally biased region" description="Basic and acidic residues" evidence="1">
    <location>
        <begin position="185"/>
        <end position="198"/>
    </location>
</feature>
<gene>
    <name evidence="2" type="ORF">FCC1311_020312</name>
</gene>
<dbReference type="Proteomes" id="UP000241890">
    <property type="component" value="Unassembled WGS sequence"/>
</dbReference>
<accession>A0A2R5G455</accession>
<dbReference type="AlphaFoldDB" id="A0A2R5G455"/>
<dbReference type="EMBL" id="BEYU01000015">
    <property type="protein sequence ID" value="GBG25812.1"/>
    <property type="molecule type" value="Genomic_DNA"/>
</dbReference>
<feature type="compositionally biased region" description="Polar residues" evidence="1">
    <location>
        <begin position="248"/>
        <end position="259"/>
    </location>
</feature>
<keyword evidence="3" id="KW-1185">Reference proteome</keyword>
<comment type="caution">
    <text evidence="2">The sequence shown here is derived from an EMBL/GenBank/DDBJ whole genome shotgun (WGS) entry which is preliminary data.</text>
</comment>
<sequence length="446" mass="48249">MFGSVARAAATADTQRCTSPGDDDDNDDAFPTARNQDPALPATNIWFEVGGRPDFRPPAARRSRKRPLPQAALSFGTKSAFSAQTLAVATFAQDFREASKARKRARTETGSDAEARGKDRMKPARGSLLRASDLTSSSAAASIAPHYSWETWYDYSKLDEIVKRAVSAKINLTDLAQPASPKPKTAAEKSAAERERHTTGNSQAGDSINPATTLLERLRSELMVSSSRKASKASAGTAGAANAAASTLHQAGSRSSAPKQSAGGASSAKRGPKGRAGPPSDAALAATKRLFSELDTETSYLDHAPKIPRTSMEEKLYSDYFSASKSKYKSRIARFVRDAQGKHDVANTMITPSYQYEIERSADSERMDQLQKKSRFSFKGDGIVAVSQVIDVFCQGLLHEATRAARRRHPHAALAGDEKPYLSLSQDDMNEALQHLGWDVPRLKLK</sequence>
<feature type="compositionally biased region" description="Polar residues" evidence="1">
    <location>
        <begin position="199"/>
        <end position="210"/>
    </location>
</feature>
<evidence type="ECO:0000313" key="2">
    <source>
        <dbReference type="EMBL" id="GBG25812.1"/>
    </source>
</evidence>
<evidence type="ECO:0000313" key="3">
    <source>
        <dbReference type="Proteomes" id="UP000241890"/>
    </source>
</evidence>
<name>A0A2R5G455_9STRA</name>